<dbReference type="Proteomes" id="UP000250443">
    <property type="component" value="Unassembled WGS sequence"/>
</dbReference>
<reference evidence="1 2" key="1">
    <citation type="submission" date="2018-06" db="EMBL/GenBank/DDBJ databases">
        <authorList>
            <consortium name="Pathogen Informatics"/>
            <person name="Doyle S."/>
        </authorList>
    </citation>
    <scope>NUCLEOTIDE SEQUENCE [LARGE SCALE GENOMIC DNA]</scope>
    <source>
        <strain evidence="1 2">NCTC11842</strain>
    </source>
</reference>
<name>A0A2X2CB38_PSELU</name>
<proteinExistence type="predicted"/>
<evidence type="ECO:0000313" key="1">
    <source>
        <dbReference type="EMBL" id="SPZ05347.1"/>
    </source>
</evidence>
<gene>
    <name evidence="1" type="ORF">NCTC11842_01767</name>
</gene>
<accession>A0A2X2CB38</accession>
<protein>
    <submittedName>
        <fullName evidence="1">PilV</fullName>
    </submittedName>
</protein>
<sequence>MAPVINHLFLTIGLLFLSEPALAGGLLSLAMPSSPPEVSLPNAIEGAACPGRGATGFKNDGAMLTCQSGIWSKPQTFMKIDTIVSTVNYYCSMGDPGNPPNYTQDTYRLTCGSRFCYQAYGYGFGMVNENGFGWNIEHPYYSPGNTQITVACSR</sequence>
<organism evidence="1 2">
    <name type="scientific">Pseudomonas luteola</name>
    <dbReference type="NCBI Taxonomy" id="47886"/>
    <lineage>
        <taxon>Bacteria</taxon>
        <taxon>Pseudomonadati</taxon>
        <taxon>Pseudomonadota</taxon>
        <taxon>Gammaproteobacteria</taxon>
        <taxon>Pseudomonadales</taxon>
        <taxon>Pseudomonadaceae</taxon>
        <taxon>Pseudomonas</taxon>
    </lineage>
</organism>
<evidence type="ECO:0000313" key="2">
    <source>
        <dbReference type="Proteomes" id="UP000250443"/>
    </source>
</evidence>
<dbReference type="EMBL" id="UAUF01000010">
    <property type="protein sequence ID" value="SPZ05347.1"/>
    <property type="molecule type" value="Genomic_DNA"/>
</dbReference>
<dbReference type="AlphaFoldDB" id="A0A2X2CB38"/>